<dbReference type="RefSeq" id="WP_124708773.1">
    <property type="nucleotide sequence ID" value="NZ_CP033972.1"/>
</dbReference>
<dbReference type="OrthoDB" id="317332at2"/>
<sequence length="339" mass="37991">MNKYLAGLVHIEITTPDVDGSADFYTRKFGMREFARRDGRVYLRCWGDYQPYSVVLVPGAQPGLHQMAWRTTSSEALEEAAARVEQAGIQGTWTDGGLGYGRAFEFTGPYGHPMRLVFDVDDYEADAEHRSIYPDRPEMRSAHAGAPRFLDHVTIAATDVRGFCEWYAEVLDYRIMGYTELDDAPITVFGVLTTNEKSHDLGVVLDTSSTPGRVNHLAFWVDTYEELVICAQVLLERGTDMEYGPSVHGIGEQNFLYFREPSTMRVELNSGGYRNYVPGWEPKVWKPSDGSNNIFRNSAMPMSMTESFPAADGFTATEEGVSDEMKAELLNPYAQHGRG</sequence>
<dbReference type="GO" id="GO:0018583">
    <property type="term" value="F:biphenyl-2,3-diol 1,2-dioxygenase activity"/>
    <property type="evidence" value="ECO:0007669"/>
    <property type="project" value="UniProtKB-EC"/>
</dbReference>
<keyword evidence="3" id="KW-1185">Reference proteome</keyword>
<dbReference type="EC" id="1.13.11.39" evidence="2"/>
<reference evidence="2 3" key="1">
    <citation type="submission" date="2018-11" db="EMBL/GenBank/DDBJ databases">
        <title>Gordonia insulae sp. nov., isolated from an island soil.</title>
        <authorList>
            <person name="Kim Y.S."/>
            <person name="Kim S.B."/>
        </authorList>
    </citation>
    <scope>NUCLEOTIDE SEQUENCE [LARGE SCALE GENOMIC DNA]</scope>
    <source>
        <strain evidence="2 3">MMS17-SY073</strain>
    </source>
</reference>
<evidence type="ECO:0000259" key="1">
    <source>
        <dbReference type="PROSITE" id="PS51819"/>
    </source>
</evidence>
<dbReference type="Proteomes" id="UP000271469">
    <property type="component" value="Chromosome"/>
</dbReference>
<dbReference type="PROSITE" id="PS51819">
    <property type="entry name" value="VOC"/>
    <property type="match status" value="2"/>
</dbReference>
<evidence type="ECO:0000313" key="3">
    <source>
        <dbReference type="Proteomes" id="UP000271469"/>
    </source>
</evidence>
<keyword evidence="2" id="KW-0223">Dioxygenase</keyword>
<dbReference type="InterPro" id="IPR004360">
    <property type="entry name" value="Glyas_Fos-R_dOase_dom"/>
</dbReference>
<dbReference type="AlphaFoldDB" id="A0A3G8JMC8"/>
<gene>
    <name evidence="2" type="primary">bphC_1</name>
    <name evidence="2" type="ORF">D7316_02827</name>
</gene>
<dbReference type="SUPFAM" id="SSF54593">
    <property type="entry name" value="Glyoxalase/Bleomycin resistance protein/Dihydroxybiphenyl dioxygenase"/>
    <property type="match status" value="1"/>
</dbReference>
<feature type="domain" description="VOC" evidence="1">
    <location>
        <begin position="7"/>
        <end position="119"/>
    </location>
</feature>
<dbReference type="PANTHER" id="PTHR21366">
    <property type="entry name" value="GLYOXALASE FAMILY PROTEIN"/>
    <property type="match status" value="1"/>
</dbReference>
<dbReference type="Gene3D" id="3.10.180.10">
    <property type="entry name" value="2,3-Dihydroxybiphenyl 1,2-Dioxygenase, domain 1"/>
    <property type="match status" value="2"/>
</dbReference>
<proteinExistence type="predicted"/>
<keyword evidence="2" id="KW-0560">Oxidoreductase</keyword>
<organism evidence="2 3">
    <name type="scientific">Gordonia insulae</name>
    <dbReference type="NCBI Taxonomy" id="2420509"/>
    <lineage>
        <taxon>Bacteria</taxon>
        <taxon>Bacillati</taxon>
        <taxon>Actinomycetota</taxon>
        <taxon>Actinomycetes</taxon>
        <taxon>Mycobacteriales</taxon>
        <taxon>Gordoniaceae</taxon>
        <taxon>Gordonia</taxon>
    </lineage>
</organism>
<dbReference type="InterPro" id="IPR037523">
    <property type="entry name" value="VOC_core"/>
</dbReference>
<feature type="domain" description="VOC" evidence="1">
    <location>
        <begin position="149"/>
        <end position="271"/>
    </location>
</feature>
<accession>A0A3G8JMC8</accession>
<dbReference type="KEGG" id="gom:D7316_02827"/>
<dbReference type="InterPro" id="IPR029068">
    <property type="entry name" value="Glyas_Bleomycin-R_OHBP_Dase"/>
</dbReference>
<dbReference type="InterPro" id="IPR050383">
    <property type="entry name" value="GlyoxalaseI/FosfomycinResist"/>
</dbReference>
<dbReference type="EMBL" id="CP033972">
    <property type="protein sequence ID" value="AZG46226.1"/>
    <property type="molecule type" value="Genomic_DNA"/>
</dbReference>
<name>A0A3G8JMC8_9ACTN</name>
<evidence type="ECO:0000313" key="2">
    <source>
        <dbReference type="EMBL" id="AZG46226.1"/>
    </source>
</evidence>
<protein>
    <submittedName>
        <fullName evidence="2">Manganese-dependent 2,3-dihydroxybiphenyl 1,2-dioxygenase</fullName>
        <ecNumber evidence="2">1.13.11.39</ecNumber>
    </submittedName>
</protein>
<dbReference type="Pfam" id="PF00903">
    <property type="entry name" value="Glyoxalase"/>
    <property type="match status" value="2"/>
</dbReference>